<dbReference type="AlphaFoldDB" id="A0A1V3WM52"/>
<evidence type="ECO:0000256" key="1">
    <source>
        <dbReference type="SAM" id="MobiDB-lite"/>
    </source>
</evidence>
<feature type="region of interest" description="Disordered" evidence="1">
    <location>
        <begin position="34"/>
        <end position="65"/>
    </location>
</feature>
<evidence type="ECO:0000313" key="3">
    <source>
        <dbReference type="Proteomes" id="UP000188532"/>
    </source>
</evidence>
<evidence type="ECO:0008006" key="4">
    <source>
        <dbReference type="Google" id="ProtNLM"/>
    </source>
</evidence>
<dbReference type="Gene3D" id="1.20.1260.20">
    <property type="entry name" value="PPE superfamily"/>
    <property type="match status" value="1"/>
</dbReference>
<dbReference type="InterPro" id="IPR038332">
    <property type="entry name" value="PPE_sf"/>
</dbReference>
<dbReference type="EMBL" id="MVBN01000008">
    <property type="protein sequence ID" value="OOK68059.1"/>
    <property type="molecule type" value="Genomic_DNA"/>
</dbReference>
<evidence type="ECO:0000313" key="2">
    <source>
        <dbReference type="EMBL" id="OOK68059.1"/>
    </source>
</evidence>
<dbReference type="Proteomes" id="UP000188532">
    <property type="component" value="Unassembled WGS sequence"/>
</dbReference>
<feature type="compositionally biased region" description="Low complexity" evidence="1">
    <location>
        <begin position="46"/>
        <end position="65"/>
    </location>
</feature>
<organism evidence="2 3">
    <name type="scientific">Mycobacterium kansasii</name>
    <dbReference type="NCBI Taxonomy" id="1768"/>
    <lineage>
        <taxon>Bacteria</taxon>
        <taxon>Bacillati</taxon>
        <taxon>Actinomycetota</taxon>
        <taxon>Actinomycetes</taxon>
        <taxon>Mycobacteriales</taxon>
        <taxon>Mycobacteriaceae</taxon>
        <taxon>Mycobacterium</taxon>
    </lineage>
</organism>
<gene>
    <name evidence="2" type="ORF">BZL29_6529</name>
</gene>
<proteinExistence type="predicted"/>
<accession>A0A1V3WM52</accession>
<name>A0A1V3WM52_MYCKA</name>
<dbReference type="SUPFAM" id="SSF140459">
    <property type="entry name" value="PE/PPE dimer-like"/>
    <property type="match status" value="1"/>
</dbReference>
<sequence length="65" mass="6729">MWAQDVAAMFGYHAEASAVAAVLTPFPSTLQALAGLPGPGPERGWPVRASPARPRPSSTRSVGRA</sequence>
<comment type="caution">
    <text evidence="2">The sequence shown here is derived from an EMBL/GenBank/DDBJ whole genome shotgun (WGS) entry which is preliminary data.</text>
</comment>
<reference evidence="2 3" key="1">
    <citation type="submission" date="2017-02" db="EMBL/GenBank/DDBJ databases">
        <title>Complete genome sequences of Mycobacterium kansasii strains isolated from rhesus macaques.</title>
        <authorList>
            <person name="Panda A."/>
            <person name="Nagaraj S."/>
            <person name="Zhao X."/>
            <person name="Tettelin H."/>
            <person name="Detolla L.J."/>
        </authorList>
    </citation>
    <scope>NUCLEOTIDE SEQUENCE [LARGE SCALE GENOMIC DNA]</scope>
    <source>
        <strain evidence="2 3">11-3469</strain>
    </source>
</reference>
<protein>
    <recommendedName>
        <fullName evidence="4">PPE family protein</fullName>
    </recommendedName>
</protein>